<dbReference type="SUPFAM" id="SSF111331">
    <property type="entry name" value="NAD kinase/diacylglycerol kinase-like"/>
    <property type="match status" value="1"/>
</dbReference>
<dbReference type="PANTHER" id="PTHR12358">
    <property type="entry name" value="SPHINGOSINE KINASE"/>
    <property type="match status" value="1"/>
</dbReference>
<evidence type="ECO:0000256" key="2">
    <source>
        <dbReference type="ARBA" id="ARBA00005983"/>
    </source>
</evidence>
<proteinExistence type="inferred from homology"/>
<dbReference type="GO" id="GO:0016301">
    <property type="term" value="F:kinase activity"/>
    <property type="evidence" value="ECO:0007669"/>
    <property type="project" value="UniProtKB-KW"/>
</dbReference>
<dbReference type="Pfam" id="PF00781">
    <property type="entry name" value="DAGK_cat"/>
    <property type="match status" value="1"/>
</dbReference>
<comment type="cofactor">
    <cofactor evidence="1">
        <name>Mg(2+)</name>
        <dbReference type="ChEBI" id="CHEBI:18420"/>
    </cofactor>
</comment>
<dbReference type="EMBL" id="NGJX01000006">
    <property type="protein sequence ID" value="RSU01819.1"/>
    <property type="molecule type" value="Genomic_DNA"/>
</dbReference>
<evidence type="ECO:0000256" key="1">
    <source>
        <dbReference type="ARBA" id="ARBA00001946"/>
    </source>
</evidence>
<dbReference type="InterPro" id="IPR001206">
    <property type="entry name" value="Diacylglycerol_kinase_cat_dom"/>
</dbReference>
<dbReference type="InterPro" id="IPR016064">
    <property type="entry name" value="NAD/diacylglycerol_kinase_sf"/>
</dbReference>
<keyword evidence="4" id="KW-0067">ATP-binding</keyword>
<gene>
    <name evidence="5" type="ORF">CBF32_07440</name>
</gene>
<dbReference type="GO" id="GO:0005524">
    <property type="term" value="F:ATP binding"/>
    <property type="evidence" value="ECO:0007669"/>
    <property type="project" value="UniProtKB-KW"/>
</dbReference>
<dbReference type="Gene3D" id="3.40.50.10330">
    <property type="entry name" value="Probable inorganic polyphosphate/atp-NAD kinase, domain 1"/>
    <property type="match status" value="1"/>
</dbReference>
<comment type="caution">
    <text evidence="5">The sequence shown here is derived from an EMBL/GenBank/DDBJ whole genome shotgun (WGS) entry which is preliminary data.</text>
</comment>
<comment type="similarity">
    <text evidence="2">Belongs to the diacylglycerol/lipid kinase family.</text>
</comment>
<dbReference type="RefSeq" id="WP_114289695.1">
    <property type="nucleotide sequence ID" value="NZ_CP122523.1"/>
</dbReference>
<evidence type="ECO:0000256" key="4">
    <source>
        <dbReference type="ARBA" id="ARBA00022840"/>
    </source>
</evidence>
<dbReference type="SMART" id="SM00046">
    <property type="entry name" value="DAGKc"/>
    <property type="match status" value="1"/>
</dbReference>
<accession>A0A369AVF8</accession>
<dbReference type="InterPro" id="IPR017438">
    <property type="entry name" value="ATP-NAD_kinase_N"/>
</dbReference>
<dbReference type="PANTHER" id="PTHR12358:SF54">
    <property type="entry name" value="SPHINGOSINE KINASE RELATED PROTEIN"/>
    <property type="match status" value="1"/>
</dbReference>
<keyword evidence="6" id="KW-1185">Reference proteome</keyword>
<dbReference type="Gene3D" id="2.60.200.40">
    <property type="match status" value="1"/>
</dbReference>
<dbReference type="AlphaFoldDB" id="A0A369AVF8"/>
<organism evidence="5 6">
    <name type="scientific">Vagococcus fluvialis</name>
    <dbReference type="NCBI Taxonomy" id="2738"/>
    <lineage>
        <taxon>Bacteria</taxon>
        <taxon>Bacillati</taxon>
        <taxon>Bacillota</taxon>
        <taxon>Bacilli</taxon>
        <taxon>Lactobacillales</taxon>
        <taxon>Enterococcaceae</taxon>
        <taxon>Vagococcus</taxon>
    </lineage>
</organism>
<name>A0A369AVF8_9ENTE</name>
<dbReference type="Proteomes" id="UP000288197">
    <property type="component" value="Unassembled WGS sequence"/>
</dbReference>
<evidence type="ECO:0000256" key="3">
    <source>
        <dbReference type="ARBA" id="ARBA00022741"/>
    </source>
</evidence>
<dbReference type="OrthoDB" id="142078at2"/>
<dbReference type="GeneID" id="63146487"/>
<reference evidence="5 6" key="1">
    <citation type="submission" date="2017-05" db="EMBL/GenBank/DDBJ databases">
        <title>Vagococcus spp. assemblies.</title>
        <authorList>
            <person name="Gulvik C.A."/>
        </authorList>
    </citation>
    <scope>NUCLEOTIDE SEQUENCE [LARGE SCALE GENOMIC DNA]</scope>
    <source>
        <strain evidence="5 6">NCFB 2497</strain>
    </source>
</reference>
<keyword evidence="5" id="KW-0418">Kinase</keyword>
<protein>
    <submittedName>
        <fullName evidence="5">Lipid kinase</fullName>
    </submittedName>
</protein>
<dbReference type="InterPro" id="IPR050187">
    <property type="entry name" value="Lipid_Phosphate_FormReg"/>
</dbReference>
<dbReference type="PROSITE" id="PS50146">
    <property type="entry name" value="DAGK"/>
    <property type="match status" value="1"/>
</dbReference>
<evidence type="ECO:0000313" key="5">
    <source>
        <dbReference type="EMBL" id="RSU01819.1"/>
    </source>
</evidence>
<sequence>MKIYGIFFNPNAGDGKSEETANLLKEELSKIQIESKFLTAPSEELAIEKIMTSLETLDGVVAIGGDGTLNCVGTAFIRSQKSIPLGIIPGGTINNFAKRWHIPLNVEEAIKVIIEGKTRKISIGKCHDRAIISSFTFGRLADMSNDVRQSEKQKYGLIVYPYQALKHIGRKTSYLIRYKTEKETKELKTWVALATTTSYVGGLHYTIHDANAFHVSILNNMSFSKVLTYLRYAFTGELKKGKAVTYIETEKLELTSMEQGVDIQSRIDGDKGPSLPLTLEWEKDFIDLMIPIKND</sequence>
<evidence type="ECO:0000313" key="6">
    <source>
        <dbReference type="Proteomes" id="UP000288197"/>
    </source>
</evidence>
<keyword evidence="5" id="KW-0808">Transferase</keyword>
<keyword evidence="3" id="KW-0547">Nucleotide-binding</keyword>